<dbReference type="EMBL" id="JARJLG010000006">
    <property type="protein sequence ID" value="KAJ7780130.1"/>
    <property type="molecule type" value="Genomic_DNA"/>
</dbReference>
<protein>
    <submittedName>
        <fullName evidence="1">Uncharacterized protein</fullName>
    </submittedName>
</protein>
<keyword evidence="2" id="KW-1185">Reference proteome</keyword>
<comment type="caution">
    <text evidence="1">The sequence shown here is derived from an EMBL/GenBank/DDBJ whole genome shotgun (WGS) entry which is preliminary data.</text>
</comment>
<organism evidence="1 2">
    <name type="scientific">Mycena maculata</name>
    <dbReference type="NCBI Taxonomy" id="230809"/>
    <lineage>
        <taxon>Eukaryota</taxon>
        <taxon>Fungi</taxon>
        <taxon>Dikarya</taxon>
        <taxon>Basidiomycota</taxon>
        <taxon>Agaricomycotina</taxon>
        <taxon>Agaricomycetes</taxon>
        <taxon>Agaricomycetidae</taxon>
        <taxon>Agaricales</taxon>
        <taxon>Marasmiineae</taxon>
        <taxon>Mycenaceae</taxon>
        <taxon>Mycena</taxon>
    </lineage>
</organism>
<proteinExistence type="predicted"/>
<sequence>MPDQVIAPTGHQRCIGVFSTAHCPPRVSRYANLASSWMWQDLPGRRSWNEGNPDAPGLCIIAGDDGWLPPRPVFRPKPLGPLRLVLKTVHDVLISDRVSSAIKSYFGWQSPSPGIRKDQLLYLMSREELGPVALKRWAQEFYHPLAILSQPEVNIPVNSTRQISTEGRVRKKYMIPVHFTGGAKSVNSEISHWHSMSGRL</sequence>
<dbReference type="AlphaFoldDB" id="A0AAD7K7T9"/>
<name>A0AAD7K7T9_9AGAR</name>
<evidence type="ECO:0000313" key="2">
    <source>
        <dbReference type="Proteomes" id="UP001215280"/>
    </source>
</evidence>
<accession>A0AAD7K7T9</accession>
<gene>
    <name evidence="1" type="ORF">DFH07DRAFT_765433</name>
</gene>
<evidence type="ECO:0000313" key="1">
    <source>
        <dbReference type="EMBL" id="KAJ7780130.1"/>
    </source>
</evidence>
<reference evidence="1" key="1">
    <citation type="submission" date="2023-03" db="EMBL/GenBank/DDBJ databases">
        <title>Massive genome expansion in bonnet fungi (Mycena s.s.) driven by repeated elements and novel gene families across ecological guilds.</title>
        <authorList>
            <consortium name="Lawrence Berkeley National Laboratory"/>
            <person name="Harder C.B."/>
            <person name="Miyauchi S."/>
            <person name="Viragh M."/>
            <person name="Kuo A."/>
            <person name="Thoen E."/>
            <person name="Andreopoulos B."/>
            <person name="Lu D."/>
            <person name="Skrede I."/>
            <person name="Drula E."/>
            <person name="Henrissat B."/>
            <person name="Morin E."/>
            <person name="Kohler A."/>
            <person name="Barry K."/>
            <person name="LaButti K."/>
            <person name="Morin E."/>
            <person name="Salamov A."/>
            <person name="Lipzen A."/>
            <person name="Mereny Z."/>
            <person name="Hegedus B."/>
            <person name="Baldrian P."/>
            <person name="Stursova M."/>
            <person name="Weitz H."/>
            <person name="Taylor A."/>
            <person name="Grigoriev I.V."/>
            <person name="Nagy L.G."/>
            <person name="Martin F."/>
            <person name="Kauserud H."/>
        </authorList>
    </citation>
    <scope>NUCLEOTIDE SEQUENCE</scope>
    <source>
        <strain evidence="1">CBHHK188m</strain>
    </source>
</reference>
<dbReference type="Proteomes" id="UP001215280">
    <property type="component" value="Unassembled WGS sequence"/>
</dbReference>